<dbReference type="EMBL" id="SETE01000002">
    <property type="protein sequence ID" value="RYM35092.1"/>
    <property type="molecule type" value="Genomic_DNA"/>
</dbReference>
<dbReference type="AlphaFoldDB" id="A0A4Q4KP19"/>
<feature type="chain" id="PRO_5020543190" description="Tail specific protease N-terminal domain-containing protein" evidence="1">
    <location>
        <begin position="19"/>
        <end position="111"/>
    </location>
</feature>
<feature type="signal peptide" evidence="1">
    <location>
        <begin position="1"/>
        <end position="18"/>
    </location>
</feature>
<keyword evidence="1" id="KW-0732">Signal</keyword>
<dbReference type="RefSeq" id="WP_130093100.1">
    <property type="nucleotide sequence ID" value="NZ_SETE01000002.1"/>
</dbReference>
<proteinExistence type="predicted"/>
<accession>A0A4Q4KP19</accession>
<organism evidence="2 3">
    <name type="scientific">Brumimicrobium glaciale</name>
    <dbReference type="NCBI Taxonomy" id="200475"/>
    <lineage>
        <taxon>Bacteria</taxon>
        <taxon>Pseudomonadati</taxon>
        <taxon>Bacteroidota</taxon>
        <taxon>Flavobacteriia</taxon>
        <taxon>Flavobacteriales</taxon>
        <taxon>Crocinitomicaceae</taxon>
        <taxon>Brumimicrobium</taxon>
    </lineage>
</organism>
<evidence type="ECO:0000313" key="3">
    <source>
        <dbReference type="Proteomes" id="UP000293952"/>
    </source>
</evidence>
<sequence length="111" mass="12971">MKLTILSLFILMCSVAFSQQYETTPSKYDNVIDEVMIEQSFDFDDPIVKDARIILHDFLVALDHISKGEATDPNREQYFLDFNEALRKANELNLNLSMFQYNIEEISKMTH</sequence>
<dbReference type="OrthoDB" id="1143207at2"/>
<keyword evidence="3" id="KW-1185">Reference proteome</keyword>
<gene>
    <name evidence="2" type="ORF">ERX46_06870</name>
</gene>
<dbReference type="Proteomes" id="UP000293952">
    <property type="component" value="Unassembled WGS sequence"/>
</dbReference>
<evidence type="ECO:0000256" key="1">
    <source>
        <dbReference type="SAM" id="SignalP"/>
    </source>
</evidence>
<name>A0A4Q4KP19_9FLAO</name>
<evidence type="ECO:0008006" key="4">
    <source>
        <dbReference type="Google" id="ProtNLM"/>
    </source>
</evidence>
<comment type="caution">
    <text evidence="2">The sequence shown here is derived from an EMBL/GenBank/DDBJ whole genome shotgun (WGS) entry which is preliminary data.</text>
</comment>
<protein>
    <recommendedName>
        <fullName evidence="4">Tail specific protease N-terminal domain-containing protein</fullName>
    </recommendedName>
</protein>
<evidence type="ECO:0000313" key="2">
    <source>
        <dbReference type="EMBL" id="RYM35092.1"/>
    </source>
</evidence>
<reference evidence="2 3" key="1">
    <citation type="submission" date="2019-02" db="EMBL/GenBank/DDBJ databases">
        <title>Genome sequence of the sea-ice species Brumimicrobium glaciale.</title>
        <authorList>
            <person name="Bowman J.P."/>
        </authorList>
    </citation>
    <scope>NUCLEOTIDE SEQUENCE [LARGE SCALE GENOMIC DNA]</scope>
    <source>
        <strain evidence="2 3">IC156</strain>
    </source>
</reference>